<dbReference type="PANTHER" id="PTHR21696:SF2">
    <property type="entry name" value="PROTEIN UNC-79 HOMOLOG"/>
    <property type="match status" value="1"/>
</dbReference>
<proteinExistence type="predicted"/>
<keyword evidence="1" id="KW-1185">Reference proteome</keyword>
<sequence>MRGKEFPTIQLAASKTDCKFLCIYSTNPQQLLRGTVFRVGLDKFRGVRKDIHHKKFTCINSPISAKIRNLADFHQRILSNQQAPSGLDIVNTLRYFQQTLLGLLKDVQNVSIDAFVSIKGEQSRSTLFPNLNYSGLYHAVNNIIDVYPQIQSALGSAILNTIQCLYLFLERDLVDQLPYNVACLLSGFPPDLHGDILKLLCNVLLPFTFQNVEESTYGLSSTATVIMMTFQFCQDARYHTWILETLMSLKTDVYKDVLSVIAYGTSESRIPAANLLFYYWPFMNPSLLERKTVQYKTHAWGTTRCQHKNCSSGENNLSIKKCYNPFLSAEYADSAPPIYLCPDCAHNVTEENKKALQRFCQPMSQMVNNCQNKSCGNKAAICTCFSEECIRTNNFVPLRLCHDCYLEKHKDNLRHICHSRLPSPWINENNTSGVLITAIVRYRRFPGVEKKPENISSLKNAKV</sequence>
<dbReference type="WBParaSite" id="nRc.2.0.1.t12171-RA">
    <property type="protein sequence ID" value="nRc.2.0.1.t12171-RA"/>
    <property type="gene ID" value="nRc.2.0.1.g12171"/>
</dbReference>
<accession>A0A915IG05</accession>
<evidence type="ECO:0000313" key="2">
    <source>
        <dbReference type="WBParaSite" id="nRc.2.0.1.t12171-RA"/>
    </source>
</evidence>
<dbReference type="OMA" id="DESINYS"/>
<evidence type="ECO:0000313" key="1">
    <source>
        <dbReference type="Proteomes" id="UP000887565"/>
    </source>
</evidence>
<dbReference type="InterPro" id="IPR024855">
    <property type="entry name" value="UNC79"/>
</dbReference>
<dbReference type="AlphaFoldDB" id="A0A915IG05"/>
<protein>
    <submittedName>
        <fullName evidence="2">Uncharacterized protein</fullName>
    </submittedName>
</protein>
<dbReference type="PANTHER" id="PTHR21696">
    <property type="entry name" value="PROTEIN UNC-79 HOMOLOG"/>
    <property type="match status" value="1"/>
</dbReference>
<dbReference type="Pfam" id="PF14776">
    <property type="entry name" value="UNC-79"/>
    <property type="match status" value="1"/>
</dbReference>
<dbReference type="Proteomes" id="UP000887565">
    <property type="component" value="Unplaced"/>
</dbReference>
<reference evidence="2" key="1">
    <citation type="submission" date="2022-11" db="UniProtKB">
        <authorList>
            <consortium name="WormBaseParasite"/>
        </authorList>
    </citation>
    <scope>IDENTIFICATION</scope>
</reference>
<organism evidence="1 2">
    <name type="scientific">Romanomermis culicivorax</name>
    <name type="common">Nematode worm</name>
    <dbReference type="NCBI Taxonomy" id="13658"/>
    <lineage>
        <taxon>Eukaryota</taxon>
        <taxon>Metazoa</taxon>
        <taxon>Ecdysozoa</taxon>
        <taxon>Nematoda</taxon>
        <taxon>Enoplea</taxon>
        <taxon>Dorylaimia</taxon>
        <taxon>Mermithida</taxon>
        <taxon>Mermithoidea</taxon>
        <taxon>Mermithidae</taxon>
        <taxon>Romanomermis</taxon>
    </lineage>
</organism>
<name>A0A915IG05_ROMCU</name>